<dbReference type="GO" id="GO:0003723">
    <property type="term" value="F:RNA binding"/>
    <property type="evidence" value="ECO:0007669"/>
    <property type="project" value="UniProtKB-UniRule"/>
</dbReference>
<name>A0A0R3K0T9_CALMK</name>
<comment type="caution">
    <text evidence="4">The sequence shown here is derived from an EMBL/GenBank/DDBJ whole genome shotgun (WGS) entry which is preliminary data.</text>
</comment>
<keyword evidence="1 2" id="KW-0694">RNA-binding</keyword>
<organism evidence="4 5">
    <name type="scientific">Caloramator mitchellensis</name>
    <dbReference type="NCBI Taxonomy" id="908809"/>
    <lineage>
        <taxon>Bacteria</taxon>
        <taxon>Bacillati</taxon>
        <taxon>Bacillota</taxon>
        <taxon>Clostridia</taxon>
        <taxon>Eubacteriales</taxon>
        <taxon>Clostridiaceae</taxon>
        <taxon>Caloramator</taxon>
    </lineage>
</organism>
<dbReference type="InterPro" id="IPR051925">
    <property type="entry name" value="RNA-binding_domain"/>
</dbReference>
<evidence type="ECO:0000259" key="3">
    <source>
        <dbReference type="PROSITE" id="PS51295"/>
    </source>
</evidence>
<protein>
    <submittedName>
        <fullName evidence="4">RNA-binding protein</fullName>
    </submittedName>
</protein>
<reference evidence="4 5" key="1">
    <citation type="submission" date="2015-09" db="EMBL/GenBank/DDBJ databases">
        <title>Draft genome sequence of a Caloramator mitchellensis, a moderate thermophile from the Great Artesian Basin of Australia.</title>
        <authorList>
            <person name="Patel B.K."/>
        </authorList>
    </citation>
    <scope>NUCLEOTIDE SEQUENCE [LARGE SCALE GENOMIC DNA]</scope>
    <source>
        <strain evidence="4 5">VF08</strain>
    </source>
</reference>
<gene>
    <name evidence="4" type="ORF">ABG79_00327</name>
</gene>
<feature type="domain" description="CRM" evidence="3">
    <location>
        <begin position="1"/>
        <end position="96"/>
    </location>
</feature>
<evidence type="ECO:0000313" key="5">
    <source>
        <dbReference type="Proteomes" id="UP000052015"/>
    </source>
</evidence>
<dbReference type="Pfam" id="PF01985">
    <property type="entry name" value="CRS1_YhbY"/>
    <property type="match status" value="1"/>
</dbReference>
<dbReference type="PROSITE" id="PS51295">
    <property type="entry name" value="CRM"/>
    <property type="match status" value="1"/>
</dbReference>
<dbReference type="InterPro" id="IPR001890">
    <property type="entry name" value="RNA-binding_CRM"/>
</dbReference>
<keyword evidence="5" id="KW-1185">Reference proteome</keyword>
<dbReference type="AlphaFoldDB" id="A0A0R3K0T9"/>
<dbReference type="Proteomes" id="UP000052015">
    <property type="component" value="Unassembled WGS sequence"/>
</dbReference>
<dbReference type="Gene3D" id="3.30.110.60">
    <property type="entry name" value="YhbY-like"/>
    <property type="match status" value="1"/>
</dbReference>
<sequence length="97" mass="10843">MLKGKQRSYLRSLGNKIDAIIQIGKNGVDDAVLNQISDALKARELIKVTVLKNSLLDPYETCGYICGKLNAEPVQVIGNRFLIYKRNEENPTIAIPR</sequence>
<dbReference type="InterPro" id="IPR035920">
    <property type="entry name" value="YhbY-like_sf"/>
</dbReference>
<dbReference type="PANTHER" id="PTHR40065">
    <property type="entry name" value="RNA-BINDING PROTEIN YHBY"/>
    <property type="match status" value="1"/>
</dbReference>
<dbReference type="SUPFAM" id="SSF75471">
    <property type="entry name" value="YhbY-like"/>
    <property type="match status" value="1"/>
</dbReference>
<dbReference type="STRING" id="908809.ABG79_00327"/>
<evidence type="ECO:0000256" key="2">
    <source>
        <dbReference type="PROSITE-ProRule" id="PRU00626"/>
    </source>
</evidence>
<evidence type="ECO:0000313" key="4">
    <source>
        <dbReference type="EMBL" id="KRQ88157.1"/>
    </source>
</evidence>
<dbReference type="PATRIC" id="fig|908809.3.peg.325"/>
<dbReference type="EMBL" id="LKHP01000001">
    <property type="protein sequence ID" value="KRQ88157.1"/>
    <property type="molecule type" value="Genomic_DNA"/>
</dbReference>
<dbReference type="RefSeq" id="WP_057976432.1">
    <property type="nucleotide sequence ID" value="NZ_LKHP01000001.1"/>
</dbReference>
<dbReference type="PANTHER" id="PTHR40065:SF3">
    <property type="entry name" value="RNA-BINDING PROTEIN YHBY"/>
    <property type="match status" value="1"/>
</dbReference>
<dbReference type="SMART" id="SM01103">
    <property type="entry name" value="CRS1_YhbY"/>
    <property type="match status" value="1"/>
</dbReference>
<evidence type="ECO:0000256" key="1">
    <source>
        <dbReference type="ARBA" id="ARBA00022884"/>
    </source>
</evidence>
<dbReference type="OrthoDB" id="9797519at2"/>
<proteinExistence type="predicted"/>
<accession>A0A0R3K0T9</accession>